<feature type="transmembrane region" description="Helical" evidence="5">
    <location>
        <begin position="301"/>
        <end position="322"/>
    </location>
</feature>
<keyword evidence="4 5" id="KW-0472">Membrane</keyword>
<dbReference type="RefSeq" id="WP_233676004.1">
    <property type="nucleotide sequence ID" value="NZ_JAJUOS010000003.1"/>
</dbReference>
<dbReference type="PANTHER" id="PTHR23514:SF13">
    <property type="entry name" value="INNER MEMBRANE PROTEIN YBJJ"/>
    <property type="match status" value="1"/>
</dbReference>
<proteinExistence type="predicted"/>
<protein>
    <submittedName>
        <fullName evidence="7">MFS transporter</fullName>
    </submittedName>
</protein>
<feature type="transmembrane region" description="Helical" evidence="5">
    <location>
        <begin position="362"/>
        <end position="383"/>
    </location>
</feature>
<feature type="transmembrane region" description="Helical" evidence="5">
    <location>
        <begin position="44"/>
        <end position="66"/>
    </location>
</feature>
<feature type="transmembrane region" description="Helical" evidence="5">
    <location>
        <begin position="334"/>
        <end position="356"/>
    </location>
</feature>
<dbReference type="EMBL" id="JAJUOS010000003">
    <property type="protein sequence ID" value="MCE5973009.1"/>
    <property type="molecule type" value="Genomic_DNA"/>
</dbReference>
<feature type="transmembrane region" description="Helical" evidence="5">
    <location>
        <begin position="247"/>
        <end position="264"/>
    </location>
</feature>
<evidence type="ECO:0000256" key="3">
    <source>
        <dbReference type="ARBA" id="ARBA00022989"/>
    </source>
</evidence>
<dbReference type="InterPro" id="IPR036259">
    <property type="entry name" value="MFS_trans_sf"/>
</dbReference>
<comment type="caution">
    <text evidence="7">The sequence shown here is derived from an EMBL/GenBank/DDBJ whole genome shotgun (WGS) entry which is preliminary data.</text>
</comment>
<keyword evidence="3 5" id="KW-1133">Transmembrane helix</keyword>
<dbReference type="InterPro" id="IPR020846">
    <property type="entry name" value="MFS_dom"/>
</dbReference>
<evidence type="ECO:0000256" key="2">
    <source>
        <dbReference type="ARBA" id="ARBA00022692"/>
    </source>
</evidence>
<feature type="transmembrane region" description="Helical" evidence="5">
    <location>
        <begin position="12"/>
        <end position="32"/>
    </location>
</feature>
<dbReference type="InterPro" id="IPR051788">
    <property type="entry name" value="MFS_Transporter"/>
</dbReference>
<dbReference type="Proteomes" id="UP001521181">
    <property type="component" value="Unassembled WGS sequence"/>
</dbReference>
<feature type="domain" description="Major facilitator superfamily (MFS) profile" evidence="6">
    <location>
        <begin position="207"/>
        <end position="393"/>
    </location>
</feature>
<organism evidence="7 8">
    <name type="scientific">Rhodobacter flavimaris</name>
    <dbReference type="NCBI Taxonomy" id="2907145"/>
    <lineage>
        <taxon>Bacteria</taxon>
        <taxon>Pseudomonadati</taxon>
        <taxon>Pseudomonadota</taxon>
        <taxon>Alphaproteobacteria</taxon>
        <taxon>Rhodobacterales</taxon>
        <taxon>Rhodobacter group</taxon>
        <taxon>Rhodobacter</taxon>
    </lineage>
</organism>
<sequence>MSFAAEIRASRATGAALAMLGAYWGGFVPWLPEYKARMGVSDAVLGQILLASAAGGMLAMAVAPRVGRWLEARLGGRAMLPLGLVLALAHLLPLAVGGPWGMVAALLAMGAAMSSLDIAANVHVSEAEEREGLHLMNLNHALFSLAFAVSAVGNGLARRAGAPPELALPVVAVVLAVMAVIFLGPRDAVHQASAGEEARPRGGFVPLALVIAGGTVLFAAFVAENSVETWATFHFERNLGAAPGEGAFGPAMFAFMMGVGRLFGQALARVLGSVRLLILSAGLGVFGALIVALSGALGLSILGVALIGLGAAVVVPSASSLIGHAAPPQARARAISLTWMVGFTGFFIGPVVMGLIAQTVGLYWGFGLIAVLMGSIVLALGPLRQPEARAAQL</sequence>
<feature type="transmembrane region" description="Helical" evidence="5">
    <location>
        <begin position="102"/>
        <end position="120"/>
    </location>
</feature>
<dbReference type="PROSITE" id="PS50850">
    <property type="entry name" value="MFS"/>
    <property type="match status" value="1"/>
</dbReference>
<dbReference type="Gene3D" id="1.20.1250.20">
    <property type="entry name" value="MFS general substrate transporter like domains"/>
    <property type="match status" value="2"/>
</dbReference>
<evidence type="ECO:0000256" key="1">
    <source>
        <dbReference type="ARBA" id="ARBA00004141"/>
    </source>
</evidence>
<accession>A0ABS8YWY8</accession>
<feature type="transmembrane region" description="Helical" evidence="5">
    <location>
        <begin position="276"/>
        <end position="295"/>
    </location>
</feature>
<evidence type="ECO:0000256" key="5">
    <source>
        <dbReference type="SAM" id="Phobius"/>
    </source>
</evidence>
<dbReference type="InterPro" id="IPR011701">
    <property type="entry name" value="MFS"/>
</dbReference>
<evidence type="ECO:0000256" key="4">
    <source>
        <dbReference type="ARBA" id="ARBA00023136"/>
    </source>
</evidence>
<feature type="transmembrane region" description="Helical" evidence="5">
    <location>
        <begin position="78"/>
        <end position="96"/>
    </location>
</feature>
<feature type="transmembrane region" description="Helical" evidence="5">
    <location>
        <begin position="141"/>
        <end position="160"/>
    </location>
</feature>
<dbReference type="Pfam" id="PF07690">
    <property type="entry name" value="MFS_1"/>
    <property type="match status" value="1"/>
</dbReference>
<feature type="transmembrane region" description="Helical" evidence="5">
    <location>
        <begin position="204"/>
        <end position="223"/>
    </location>
</feature>
<evidence type="ECO:0000313" key="7">
    <source>
        <dbReference type="EMBL" id="MCE5973009.1"/>
    </source>
</evidence>
<name>A0ABS8YWY8_9RHOB</name>
<evidence type="ECO:0000313" key="8">
    <source>
        <dbReference type="Proteomes" id="UP001521181"/>
    </source>
</evidence>
<comment type="subcellular location">
    <subcellularLocation>
        <location evidence="1">Membrane</location>
        <topology evidence="1">Multi-pass membrane protein</topology>
    </subcellularLocation>
</comment>
<dbReference type="SUPFAM" id="SSF103473">
    <property type="entry name" value="MFS general substrate transporter"/>
    <property type="match status" value="1"/>
</dbReference>
<feature type="transmembrane region" description="Helical" evidence="5">
    <location>
        <begin position="166"/>
        <end position="184"/>
    </location>
</feature>
<reference evidence="7 8" key="1">
    <citation type="submission" date="2021-12" db="EMBL/GenBank/DDBJ databases">
        <title>Sinirhodobacter sp. WL0062 is a bacterium isolated from seawater.</title>
        <authorList>
            <person name="Wang L."/>
            <person name="He W."/>
            <person name="Zhang D.-F."/>
        </authorList>
    </citation>
    <scope>NUCLEOTIDE SEQUENCE [LARGE SCALE GENOMIC DNA]</scope>
    <source>
        <strain evidence="7 8">WL0062</strain>
    </source>
</reference>
<gene>
    <name evidence="7" type="ORF">LZA78_05910</name>
</gene>
<dbReference type="PANTHER" id="PTHR23514">
    <property type="entry name" value="BYPASS OF STOP CODON PROTEIN 6"/>
    <property type="match status" value="1"/>
</dbReference>
<keyword evidence="8" id="KW-1185">Reference proteome</keyword>
<keyword evidence="2 5" id="KW-0812">Transmembrane</keyword>
<evidence type="ECO:0000259" key="6">
    <source>
        <dbReference type="PROSITE" id="PS50850"/>
    </source>
</evidence>